<dbReference type="EMBL" id="UYRV01029018">
    <property type="protein sequence ID" value="VDK83024.1"/>
    <property type="molecule type" value="Genomic_DNA"/>
</dbReference>
<keyword evidence="1" id="KW-1133">Transmembrane helix</keyword>
<name>A0A3P6UXN3_CYLGO</name>
<keyword evidence="3" id="KW-1185">Reference proteome</keyword>
<keyword evidence="1" id="KW-0812">Transmembrane</keyword>
<accession>A0A3P6UXN3</accession>
<evidence type="ECO:0008006" key="4">
    <source>
        <dbReference type="Google" id="ProtNLM"/>
    </source>
</evidence>
<evidence type="ECO:0000256" key="1">
    <source>
        <dbReference type="SAM" id="Phobius"/>
    </source>
</evidence>
<organism evidence="2 3">
    <name type="scientific">Cylicostephanus goldi</name>
    <name type="common">Nematode worm</name>
    <dbReference type="NCBI Taxonomy" id="71465"/>
    <lineage>
        <taxon>Eukaryota</taxon>
        <taxon>Metazoa</taxon>
        <taxon>Ecdysozoa</taxon>
        <taxon>Nematoda</taxon>
        <taxon>Chromadorea</taxon>
        <taxon>Rhabditida</taxon>
        <taxon>Rhabditina</taxon>
        <taxon>Rhabditomorpha</taxon>
        <taxon>Strongyloidea</taxon>
        <taxon>Strongylidae</taxon>
        <taxon>Cylicostephanus</taxon>
    </lineage>
</organism>
<evidence type="ECO:0000313" key="2">
    <source>
        <dbReference type="EMBL" id="VDK83024.1"/>
    </source>
</evidence>
<sequence length="241" mass="27150">MAEEKKTATIKLYRDNVPRITITYKNKKDLYKNFQKKLKQLNLDMGEVYWADWDNDRTAIKGAEDLFAAVDNNTNVRMFYRPKANKEVFTCPSCDDEDEEVIKKIDLARRLVRYPVVDIALTLTTIPATVHDPAIIIDATDLHLVHHFLLTTEDIVQDLVHHRLIADAVDPAHAPDDAVTTTIMVMVIVHILLCLLASLHGIHGSRHALHSIHAITPEEDIITEEEGAAAVTVCAKNSTTR</sequence>
<dbReference type="Pfam" id="PF17618">
    <property type="entry name" value="SL4P"/>
    <property type="match status" value="1"/>
</dbReference>
<dbReference type="OrthoDB" id="5868217at2759"/>
<proteinExistence type="predicted"/>
<evidence type="ECO:0000313" key="3">
    <source>
        <dbReference type="Proteomes" id="UP000271889"/>
    </source>
</evidence>
<protein>
    <recommendedName>
        <fullName evidence="4">PB1 domain-containing protein</fullName>
    </recommendedName>
</protein>
<feature type="transmembrane region" description="Helical" evidence="1">
    <location>
        <begin position="183"/>
        <end position="202"/>
    </location>
</feature>
<feature type="non-terminal residue" evidence="2">
    <location>
        <position position="241"/>
    </location>
</feature>
<dbReference type="AlphaFoldDB" id="A0A3P6UXN3"/>
<dbReference type="InterPro" id="IPR035127">
    <property type="entry name" value="SL4P"/>
</dbReference>
<reference evidence="2 3" key="1">
    <citation type="submission" date="2018-11" db="EMBL/GenBank/DDBJ databases">
        <authorList>
            <consortium name="Pathogen Informatics"/>
        </authorList>
    </citation>
    <scope>NUCLEOTIDE SEQUENCE [LARGE SCALE GENOMIC DNA]</scope>
</reference>
<gene>
    <name evidence="2" type="ORF">CGOC_LOCUS8063</name>
</gene>
<dbReference type="Proteomes" id="UP000271889">
    <property type="component" value="Unassembled WGS sequence"/>
</dbReference>
<keyword evidence="1" id="KW-0472">Membrane</keyword>